<dbReference type="EMBL" id="QDDL01000001">
    <property type="protein sequence ID" value="PVZ72078.1"/>
    <property type="molecule type" value="Genomic_DNA"/>
</dbReference>
<sequence length="219" mass="24938">MPYKKSYAAGDLIYGLSEPRQDYRTKNPAFILAKPRATPCTIDQYSLTTVERQLVDDGRRLTIPDSEYFHDCIKNHDKYSNTFNAPGFAVGGANVIHQPVDTGRKCKGGLYWVTSSMNDLGKSIHFVLDGIDFAPVVSKINPSTNEPFKNSRSPFYTGIELRWVYRNRFREEVYRSIQFWINGSPCPPPWEAGFKNATGVDYDPVEMWSTYKPRSLMAA</sequence>
<dbReference type="Proteomes" id="UP000244906">
    <property type="component" value="Unassembled WGS sequence"/>
</dbReference>
<keyword evidence="2" id="KW-1185">Reference proteome</keyword>
<gene>
    <name evidence="1" type="ORF">DC094_03405</name>
</gene>
<evidence type="ECO:0000313" key="1">
    <source>
        <dbReference type="EMBL" id="PVZ72078.1"/>
    </source>
</evidence>
<evidence type="ECO:0000313" key="2">
    <source>
        <dbReference type="Proteomes" id="UP000244906"/>
    </source>
</evidence>
<proteinExistence type="predicted"/>
<comment type="caution">
    <text evidence="1">The sequence shown here is derived from an EMBL/GenBank/DDBJ whole genome shotgun (WGS) entry which is preliminary data.</text>
</comment>
<name>A0A2V1H4C6_9GAMM</name>
<dbReference type="AlphaFoldDB" id="A0A2V1H4C6"/>
<accession>A0A2V1H4C6</accession>
<protein>
    <submittedName>
        <fullName evidence="1">Uncharacterized protein</fullName>
    </submittedName>
</protein>
<reference evidence="1 2" key="1">
    <citation type="submission" date="2018-04" db="EMBL/GenBank/DDBJ databases">
        <title>Thalassorhabdus spongiae gen. nov., sp. nov., isolated from a marine sponge in South-West Iceland.</title>
        <authorList>
            <person name="Knobloch S."/>
            <person name="Daussin A."/>
            <person name="Johannsson R."/>
            <person name="Marteinsson V.T."/>
        </authorList>
    </citation>
    <scope>NUCLEOTIDE SEQUENCE [LARGE SCALE GENOMIC DNA]</scope>
    <source>
        <strain evidence="1 2">Hp12</strain>
    </source>
</reference>
<organism evidence="1 2">
    <name type="scientific">Pelagibaculum spongiae</name>
    <dbReference type="NCBI Taxonomy" id="2080658"/>
    <lineage>
        <taxon>Bacteria</taxon>
        <taxon>Pseudomonadati</taxon>
        <taxon>Pseudomonadota</taxon>
        <taxon>Gammaproteobacteria</taxon>
        <taxon>Oceanospirillales</taxon>
        <taxon>Pelagibaculum</taxon>
    </lineage>
</organism>